<evidence type="ECO:0000313" key="2">
    <source>
        <dbReference type="EMBL" id="KAA6386944.1"/>
    </source>
</evidence>
<accession>A0A5J4VW47</accession>
<sequence>MKRSQMQKRKRNKVVAAVTVAVSVSAAAVSVALLFPVLLQPESHLFQIHRLSCLLEILISKSVSVINFSLLCTVAVVLEKFVVADMPELGQSTFCAHFWELLHSDAVF</sequence>
<keyword evidence="1" id="KW-1133">Transmembrane helix</keyword>
<evidence type="ECO:0000313" key="3">
    <source>
        <dbReference type="Proteomes" id="UP000324800"/>
    </source>
</evidence>
<name>A0A5J4VW47_9EUKA</name>
<keyword evidence="1" id="KW-0812">Transmembrane</keyword>
<proteinExistence type="predicted"/>
<organism evidence="2 3">
    <name type="scientific">Streblomastix strix</name>
    <dbReference type="NCBI Taxonomy" id="222440"/>
    <lineage>
        <taxon>Eukaryota</taxon>
        <taxon>Metamonada</taxon>
        <taxon>Preaxostyla</taxon>
        <taxon>Oxymonadida</taxon>
        <taxon>Streblomastigidae</taxon>
        <taxon>Streblomastix</taxon>
    </lineage>
</organism>
<comment type="caution">
    <text evidence="2">The sequence shown here is derived from an EMBL/GenBank/DDBJ whole genome shotgun (WGS) entry which is preliminary data.</text>
</comment>
<protein>
    <submittedName>
        <fullName evidence="2">Uncharacterized protein</fullName>
    </submittedName>
</protein>
<feature type="transmembrane region" description="Helical" evidence="1">
    <location>
        <begin position="58"/>
        <end position="78"/>
    </location>
</feature>
<keyword evidence="1" id="KW-0472">Membrane</keyword>
<evidence type="ECO:0000256" key="1">
    <source>
        <dbReference type="SAM" id="Phobius"/>
    </source>
</evidence>
<reference evidence="2 3" key="1">
    <citation type="submission" date="2019-03" db="EMBL/GenBank/DDBJ databases">
        <title>Single cell metagenomics reveals metabolic interactions within the superorganism composed of flagellate Streblomastix strix and complex community of Bacteroidetes bacteria on its surface.</title>
        <authorList>
            <person name="Treitli S.C."/>
            <person name="Kolisko M."/>
            <person name="Husnik F."/>
            <person name="Keeling P."/>
            <person name="Hampl V."/>
        </authorList>
    </citation>
    <scope>NUCLEOTIDE SEQUENCE [LARGE SCALE GENOMIC DNA]</scope>
    <source>
        <strain evidence="2">ST1C</strain>
    </source>
</reference>
<gene>
    <name evidence="2" type="ORF">EZS28_017528</name>
</gene>
<dbReference type="AlphaFoldDB" id="A0A5J4VW47"/>
<dbReference type="Proteomes" id="UP000324800">
    <property type="component" value="Unassembled WGS sequence"/>
</dbReference>
<dbReference type="EMBL" id="SNRW01004579">
    <property type="protein sequence ID" value="KAA6386944.1"/>
    <property type="molecule type" value="Genomic_DNA"/>
</dbReference>